<dbReference type="SMART" id="SM00179">
    <property type="entry name" value="EGF_CA"/>
    <property type="match status" value="2"/>
</dbReference>
<feature type="disulfide bond" evidence="7">
    <location>
        <begin position="762"/>
        <end position="771"/>
    </location>
</feature>
<dbReference type="PROSITE" id="PS50026">
    <property type="entry name" value="EGF_3"/>
    <property type="match status" value="2"/>
</dbReference>
<comment type="caution">
    <text evidence="7">Lacks conserved residue(s) required for the propagation of feature annotation.</text>
</comment>
<dbReference type="GO" id="GO:0001501">
    <property type="term" value="P:skeletal system development"/>
    <property type="evidence" value="ECO:0007669"/>
    <property type="project" value="TreeGrafter"/>
</dbReference>
<dbReference type="InterPro" id="IPR016186">
    <property type="entry name" value="C-type_lectin-like/link_sf"/>
</dbReference>
<dbReference type="Gene3D" id="2.10.25.10">
    <property type="entry name" value="Laminin"/>
    <property type="match status" value="2"/>
</dbReference>
<dbReference type="InterPro" id="IPR000742">
    <property type="entry name" value="EGF"/>
</dbReference>
<dbReference type="Pfam" id="PF00059">
    <property type="entry name" value="Lectin_C"/>
    <property type="match status" value="1"/>
</dbReference>
<dbReference type="PANTHER" id="PTHR22804">
    <property type="entry name" value="AGGRECAN/VERSICAN PROTEOGLYCAN"/>
    <property type="match status" value="1"/>
</dbReference>
<dbReference type="GO" id="GO:0007417">
    <property type="term" value="P:central nervous system development"/>
    <property type="evidence" value="ECO:0007669"/>
    <property type="project" value="TreeGrafter"/>
</dbReference>
<keyword evidence="2" id="KW-0964">Secreted</keyword>
<feature type="region of interest" description="Disordered" evidence="8">
    <location>
        <begin position="243"/>
        <end position="266"/>
    </location>
</feature>
<evidence type="ECO:0000259" key="9">
    <source>
        <dbReference type="PROSITE" id="PS50026"/>
    </source>
</evidence>
<evidence type="ECO:0000313" key="12">
    <source>
        <dbReference type="Proteomes" id="UP000261540"/>
    </source>
</evidence>
<dbReference type="Gene3D" id="3.10.100.10">
    <property type="entry name" value="Mannose-Binding Protein A, subunit A"/>
    <property type="match status" value="1"/>
</dbReference>
<sequence length="881" mass="94652">MGNESEISEEHVVIHLRSEQAPLDWAEQLGAEVQGPQEVLAPKITTVLLPSALESLDSHGGSAREEEADEDPDVRSGSSLPPVFSTPTPTVKAQTSSTLISNIMGSFIRPWRYLTGSSESESPSTQATPSTESLSENQEPTESGRGTPPGVKDEYSKSSHKNAILESFGEQESRRVSEGYAADSDEELSQWEREITSEPKHGVAATKTSWMNPTGIPTETPEALETVSSGGVIVSEHAEVTNMTESSGFSGPGNVPVSTTSPGSYDAPILNSTTGCTQCSPESLVATSLTTRNEEYMSASPTMGSNPQTNAPVDSTVDMSTELPTLMENLSEPHDLDDASEELPKSLEARAEAVELLVLPSSKDIPDHFSGEGKDQEEEVAYPLPKEPFANDVSPQPASESFTSEVEHEAEGSGMGYEILIGSSSDSHIATENPSNHPPSLPPTSTPTGSQTINQYTTIRQWGMEDQPTTSPHISTNSTNLQQHILEEVATEIREEVLFTSLPSGNPESTTSSRDSMNEYEKPVDMSTTSDAWLTTGVPVTGLLSTNRKPTENLPTNESKDGVTEVPSENDPESITDLNSSYSLVSTEKVTFGTEDLQHYVSEVLLGLEKSDSGTTSEEPTMLTPSLRETAHNAESQSTESLAVVMQTGATPAPEISSPTDRTHLLTVGVQFPSSTGVEDWPSSELSPDNETKTSAAEDNPCQTNPCLHGGSCLPEGNGYGCYCPQGYSGESCEIDIDDCQSNPCQNGGTCIDEIDSFVCLCLPSYGGATCEKDTEGCEHNWRKFHGHCYRAFSHRHTWEDAEKDCREHRGHLVSIHSPEEQDFVNGEPPAGGAIAHRAPPLPGTRPRRAQRRPLLSEATNLHCLHGNQLPAVLTGDGSFN</sequence>
<evidence type="ECO:0000259" key="10">
    <source>
        <dbReference type="PROSITE" id="PS50041"/>
    </source>
</evidence>
<evidence type="ECO:0000256" key="4">
    <source>
        <dbReference type="ARBA" id="ARBA00022737"/>
    </source>
</evidence>
<evidence type="ECO:0000256" key="5">
    <source>
        <dbReference type="ARBA" id="ARBA00023157"/>
    </source>
</evidence>
<dbReference type="GeneTree" id="ENSGT00940000158649"/>
<reference evidence="11" key="2">
    <citation type="submission" date="2025-09" db="UniProtKB">
        <authorList>
            <consortium name="Ensembl"/>
        </authorList>
    </citation>
    <scope>IDENTIFICATION</scope>
</reference>
<feature type="compositionally biased region" description="Polar residues" evidence="8">
    <location>
        <begin position="543"/>
        <end position="557"/>
    </location>
</feature>
<dbReference type="SUPFAM" id="SSF57196">
    <property type="entry name" value="EGF/Laminin"/>
    <property type="match status" value="1"/>
</dbReference>
<dbReference type="PROSITE" id="PS00022">
    <property type="entry name" value="EGF_1"/>
    <property type="match status" value="2"/>
</dbReference>
<dbReference type="GO" id="GO:0045202">
    <property type="term" value="C:synapse"/>
    <property type="evidence" value="ECO:0007669"/>
    <property type="project" value="TreeGrafter"/>
</dbReference>
<dbReference type="PROSITE" id="PS01186">
    <property type="entry name" value="EGF_2"/>
    <property type="match status" value="1"/>
</dbReference>
<dbReference type="GO" id="GO:0072534">
    <property type="term" value="C:perineuronal net"/>
    <property type="evidence" value="ECO:0007669"/>
    <property type="project" value="TreeGrafter"/>
</dbReference>
<feature type="region of interest" description="Disordered" evidence="8">
    <location>
        <begin position="55"/>
        <end position="97"/>
    </location>
</feature>
<organism evidence="11 12">
    <name type="scientific">Paramormyrops kingsleyae</name>
    <dbReference type="NCBI Taxonomy" id="1676925"/>
    <lineage>
        <taxon>Eukaryota</taxon>
        <taxon>Metazoa</taxon>
        <taxon>Chordata</taxon>
        <taxon>Craniata</taxon>
        <taxon>Vertebrata</taxon>
        <taxon>Euteleostomi</taxon>
        <taxon>Actinopterygii</taxon>
        <taxon>Neopterygii</taxon>
        <taxon>Teleostei</taxon>
        <taxon>Osteoglossocephala</taxon>
        <taxon>Osteoglossomorpha</taxon>
        <taxon>Osteoglossiformes</taxon>
        <taxon>Mormyridae</taxon>
        <taxon>Paramormyrops</taxon>
    </lineage>
</organism>
<dbReference type="InterPro" id="IPR018097">
    <property type="entry name" value="EGF_Ca-bd_CS"/>
</dbReference>
<dbReference type="PROSITE" id="PS00010">
    <property type="entry name" value="ASX_HYDROXYL"/>
    <property type="match status" value="1"/>
</dbReference>
<dbReference type="PANTHER" id="PTHR22804:SF24">
    <property type="entry name" value="NEUROCAN CORE PROTEIN"/>
    <property type="match status" value="1"/>
</dbReference>
<keyword evidence="12" id="KW-1185">Reference proteome</keyword>
<feature type="compositionally biased region" description="Polar residues" evidence="8">
    <location>
        <begin position="85"/>
        <end position="97"/>
    </location>
</feature>
<reference evidence="11" key="1">
    <citation type="submission" date="2025-08" db="UniProtKB">
        <authorList>
            <consortium name="Ensembl"/>
        </authorList>
    </citation>
    <scope>IDENTIFICATION</scope>
</reference>
<keyword evidence="6" id="KW-0325">Glycoprotein</keyword>
<dbReference type="Ensembl" id="ENSPKIT00000033054.1">
    <property type="protein sequence ID" value="ENSPKIP00000008962.1"/>
    <property type="gene ID" value="ENSPKIG00000024246.1"/>
</dbReference>
<dbReference type="CDD" id="cd00054">
    <property type="entry name" value="EGF_CA"/>
    <property type="match status" value="2"/>
</dbReference>
<feature type="compositionally biased region" description="Polar residues" evidence="8">
    <location>
        <begin position="393"/>
        <end position="404"/>
    </location>
</feature>
<dbReference type="InterPro" id="IPR000152">
    <property type="entry name" value="EGF-type_Asp/Asn_hydroxyl_site"/>
</dbReference>
<feature type="compositionally biased region" description="Polar residues" evidence="8">
    <location>
        <begin position="206"/>
        <end position="217"/>
    </location>
</feature>
<dbReference type="GO" id="GO:0005509">
    <property type="term" value="F:calcium ion binding"/>
    <property type="evidence" value="ECO:0007669"/>
    <property type="project" value="InterPro"/>
</dbReference>
<keyword evidence="3 7" id="KW-0245">EGF-like domain</keyword>
<proteinExistence type="predicted"/>
<dbReference type="InterPro" id="IPR001881">
    <property type="entry name" value="EGF-like_Ca-bd_dom"/>
</dbReference>
<feature type="domain" description="C-type lectin" evidence="10">
    <location>
        <begin position="785"/>
        <end position="825"/>
    </location>
</feature>
<dbReference type="PROSITE" id="PS50041">
    <property type="entry name" value="C_TYPE_LECTIN_2"/>
    <property type="match status" value="1"/>
</dbReference>
<keyword evidence="4" id="KW-0677">Repeat</keyword>
<evidence type="ECO:0000256" key="8">
    <source>
        <dbReference type="SAM" id="MobiDB-lite"/>
    </source>
</evidence>
<feature type="domain" description="EGF-like" evidence="9">
    <location>
        <begin position="698"/>
        <end position="734"/>
    </location>
</feature>
<feature type="region of interest" description="Disordered" evidence="8">
    <location>
        <begin position="822"/>
        <end position="849"/>
    </location>
</feature>
<evidence type="ECO:0000256" key="7">
    <source>
        <dbReference type="PROSITE-ProRule" id="PRU00076"/>
    </source>
</evidence>
<feature type="compositionally biased region" description="Polar residues" evidence="8">
    <location>
        <begin position="684"/>
        <end position="699"/>
    </location>
</feature>
<feature type="compositionally biased region" description="Basic and acidic residues" evidence="8">
    <location>
        <begin position="364"/>
        <end position="374"/>
    </location>
</feature>
<evidence type="ECO:0000256" key="6">
    <source>
        <dbReference type="ARBA" id="ARBA00023180"/>
    </source>
</evidence>
<dbReference type="AlphaFoldDB" id="A0A3B3QQM2"/>
<accession>A0A3B3QQM2</accession>
<dbReference type="FunFam" id="2.10.25.10:FF:000006">
    <property type="entry name" value="Versican core protein-like isoform 1"/>
    <property type="match status" value="1"/>
</dbReference>
<evidence type="ECO:0000256" key="1">
    <source>
        <dbReference type="ARBA" id="ARBA00004613"/>
    </source>
</evidence>
<dbReference type="InterPro" id="IPR001304">
    <property type="entry name" value="C-type_lectin-like"/>
</dbReference>
<evidence type="ECO:0000256" key="3">
    <source>
        <dbReference type="ARBA" id="ARBA00022536"/>
    </source>
</evidence>
<dbReference type="SMART" id="SM00181">
    <property type="entry name" value="EGF"/>
    <property type="match status" value="2"/>
</dbReference>
<dbReference type="SUPFAM" id="SSF56436">
    <property type="entry name" value="C-type lectin-like"/>
    <property type="match status" value="1"/>
</dbReference>
<dbReference type="FunFam" id="2.10.25.10:FF:000045">
    <property type="entry name" value="Slit guidance ligand 2"/>
    <property type="match status" value="1"/>
</dbReference>
<keyword evidence="5 7" id="KW-1015">Disulfide bond</keyword>
<feature type="compositionally biased region" description="Polar residues" evidence="8">
    <location>
        <begin position="422"/>
        <end position="433"/>
    </location>
</feature>
<feature type="region of interest" description="Disordered" evidence="8">
    <location>
        <begin position="673"/>
        <end position="699"/>
    </location>
</feature>
<feature type="compositionally biased region" description="Polar residues" evidence="8">
    <location>
        <begin position="115"/>
        <end position="141"/>
    </location>
</feature>
<dbReference type="PROSITE" id="PS01187">
    <property type="entry name" value="EGF_CA"/>
    <property type="match status" value="1"/>
</dbReference>
<feature type="compositionally biased region" description="Polar residues" evidence="8">
    <location>
        <begin position="299"/>
        <end position="316"/>
    </location>
</feature>
<name>A0A3B3QQM2_9TELE</name>
<comment type="subcellular location">
    <subcellularLocation>
        <location evidence="1">Secreted</location>
    </subcellularLocation>
</comment>
<dbReference type="GO" id="GO:0002052">
    <property type="term" value="P:positive regulation of neuroblast proliferation"/>
    <property type="evidence" value="ECO:0007669"/>
    <property type="project" value="TreeGrafter"/>
</dbReference>
<evidence type="ECO:0000313" key="11">
    <source>
        <dbReference type="Ensembl" id="ENSPKIP00000008962.1"/>
    </source>
</evidence>
<evidence type="ECO:0000256" key="2">
    <source>
        <dbReference type="ARBA" id="ARBA00022525"/>
    </source>
</evidence>
<dbReference type="GO" id="GO:0010001">
    <property type="term" value="P:glial cell differentiation"/>
    <property type="evidence" value="ECO:0007669"/>
    <property type="project" value="TreeGrafter"/>
</dbReference>
<feature type="disulfide bond" evidence="7">
    <location>
        <begin position="724"/>
        <end position="733"/>
    </location>
</feature>
<dbReference type="InterPro" id="IPR050691">
    <property type="entry name" value="Hyaluronan_bind_Proteoglycan"/>
</dbReference>
<dbReference type="Proteomes" id="UP000261540">
    <property type="component" value="Unplaced"/>
</dbReference>
<feature type="region of interest" description="Disordered" evidence="8">
    <location>
        <begin position="358"/>
        <end position="451"/>
    </location>
</feature>
<feature type="region of interest" description="Disordered" evidence="8">
    <location>
        <begin position="543"/>
        <end position="577"/>
    </location>
</feature>
<feature type="compositionally biased region" description="Pro residues" evidence="8">
    <location>
        <begin position="436"/>
        <end position="445"/>
    </location>
</feature>
<feature type="region of interest" description="Disordered" evidence="8">
    <location>
        <begin position="296"/>
        <end position="316"/>
    </location>
</feature>
<feature type="domain" description="EGF-like" evidence="9">
    <location>
        <begin position="736"/>
        <end position="772"/>
    </location>
</feature>
<dbReference type="Pfam" id="PF00008">
    <property type="entry name" value="EGF"/>
    <property type="match status" value="2"/>
</dbReference>
<feature type="compositionally biased region" description="Basic and acidic residues" evidence="8">
    <location>
        <begin position="190"/>
        <end position="201"/>
    </location>
</feature>
<protein>
    <submittedName>
        <fullName evidence="11">Uncharacterized protein</fullName>
    </submittedName>
</protein>
<dbReference type="InterPro" id="IPR016187">
    <property type="entry name" value="CTDL_fold"/>
</dbReference>
<dbReference type="GO" id="GO:0005615">
    <property type="term" value="C:extracellular space"/>
    <property type="evidence" value="ECO:0007669"/>
    <property type="project" value="TreeGrafter"/>
</dbReference>
<feature type="region of interest" description="Disordered" evidence="8">
    <location>
        <begin position="115"/>
        <end position="221"/>
    </location>
</feature>